<dbReference type="Pfam" id="PF01926">
    <property type="entry name" value="MMR_HSR1"/>
    <property type="match status" value="1"/>
</dbReference>
<accession>A0A1L7XPN5</accession>
<proteinExistence type="predicted"/>
<dbReference type="GO" id="GO:0005525">
    <property type="term" value="F:GTP binding"/>
    <property type="evidence" value="ECO:0007669"/>
    <property type="project" value="InterPro"/>
</dbReference>
<protein>
    <recommendedName>
        <fullName evidence="1">G domain-containing protein</fullName>
    </recommendedName>
</protein>
<evidence type="ECO:0000313" key="3">
    <source>
        <dbReference type="Proteomes" id="UP000184330"/>
    </source>
</evidence>
<gene>
    <name evidence="2" type="ORF">PAC_16797</name>
</gene>
<name>A0A1L7XPN5_9HELO</name>
<organism evidence="2 3">
    <name type="scientific">Phialocephala subalpina</name>
    <dbReference type="NCBI Taxonomy" id="576137"/>
    <lineage>
        <taxon>Eukaryota</taxon>
        <taxon>Fungi</taxon>
        <taxon>Dikarya</taxon>
        <taxon>Ascomycota</taxon>
        <taxon>Pezizomycotina</taxon>
        <taxon>Leotiomycetes</taxon>
        <taxon>Helotiales</taxon>
        <taxon>Mollisiaceae</taxon>
        <taxon>Phialocephala</taxon>
        <taxon>Phialocephala fortinii species complex</taxon>
    </lineage>
</organism>
<dbReference type="InterPro" id="IPR027417">
    <property type="entry name" value="P-loop_NTPase"/>
</dbReference>
<evidence type="ECO:0000259" key="1">
    <source>
        <dbReference type="Pfam" id="PF01926"/>
    </source>
</evidence>
<dbReference type="Proteomes" id="UP000184330">
    <property type="component" value="Unassembled WGS sequence"/>
</dbReference>
<dbReference type="STRING" id="576137.A0A1L7XPN5"/>
<feature type="domain" description="G" evidence="1">
    <location>
        <begin position="25"/>
        <end position="108"/>
    </location>
</feature>
<reference evidence="2 3" key="1">
    <citation type="submission" date="2016-03" db="EMBL/GenBank/DDBJ databases">
        <authorList>
            <person name="Ploux O."/>
        </authorList>
    </citation>
    <scope>NUCLEOTIDE SEQUENCE [LARGE SCALE GENOMIC DNA]</scope>
    <source>
        <strain evidence="2 3">UAMH 11012</strain>
    </source>
</reference>
<keyword evidence="3" id="KW-1185">Reference proteome</keyword>
<dbReference type="SUPFAM" id="SSF52540">
    <property type="entry name" value="P-loop containing nucleoside triphosphate hydrolases"/>
    <property type="match status" value="1"/>
</dbReference>
<dbReference type="InterPro" id="IPR006073">
    <property type="entry name" value="GTP-bd"/>
</dbReference>
<sequence length="391" mass="44241">MLIKEVEQEQPVQTEQMCDLPEIVVAVMGVTGSGKSTFIRTASGLVEVEVGTGLEACTAIVRDHTFATDEYKITLIDTPGFNDTYKSETEILKEIASYLADKYKNNRKLSGIIYLHAFERRMTGSSLRNLKMFRELCGDDPLENVILATTGWTEAQKAGTLEKAEEHERSLSSNRAFWKGMLDSGAQLDRFMDTRESALAIITKLAKNETIPLQIQRELVDQEKLLIDTSAGTAINEDLKRLQAIYEAKMAVIQKEMVEAREAQDTKVEEALTEAQEVFEKQLRGLRDQQERLRYERRSDNRRIQQQLDDSMATIQKLNAEKISMEKSFEKVIEDIKKNMGKLSAEERAAVEREITHAQQSPDQDKTTELLISIFNMVGNASMLLLSFGLS</sequence>
<evidence type="ECO:0000313" key="2">
    <source>
        <dbReference type="EMBL" id="CZR66896.1"/>
    </source>
</evidence>
<dbReference type="EMBL" id="FJOG01000040">
    <property type="protein sequence ID" value="CZR66896.1"/>
    <property type="molecule type" value="Genomic_DNA"/>
</dbReference>
<dbReference type="OrthoDB" id="8954335at2759"/>
<dbReference type="Gene3D" id="3.40.50.300">
    <property type="entry name" value="P-loop containing nucleotide triphosphate hydrolases"/>
    <property type="match status" value="1"/>
</dbReference>
<dbReference type="AlphaFoldDB" id="A0A1L7XPN5"/>